<feature type="domain" description="Peptidase S8/S53" evidence="5">
    <location>
        <begin position="55"/>
        <end position="177"/>
    </location>
</feature>
<dbReference type="Pfam" id="PF00082">
    <property type="entry name" value="Peptidase_S8"/>
    <property type="match status" value="1"/>
</dbReference>
<sequence length="187" mass="20096">MDKSFMPKAFSSNHHCQVVSAYCLDRLTAKVSTTHTPEFLSLKSALGLWPASREGQDVVIGVVDSGIWPESLSFKDHGMTHITSSPLNWKGNCQGGGQNFSSSLCNSKLIGVRYFNRALKSRYPHLSQQIADSSRDTAGHGTVCSSIAAGNYVDGVSYFGYATGTAKGVAPRARLACCHTKAHDAHT</sequence>
<protein>
    <submittedName>
        <fullName evidence="6">Peptidase S8, subtilisin-related</fullName>
    </submittedName>
</protein>
<comment type="caution">
    <text evidence="4">Lacks conserved residue(s) required for the propagation of feature annotation.</text>
</comment>
<dbReference type="PANTHER" id="PTHR10795">
    <property type="entry name" value="PROPROTEIN CONVERTASE SUBTILISIN/KEXIN"/>
    <property type="match status" value="1"/>
</dbReference>
<dbReference type="OrthoDB" id="1925414at2759"/>
<dbReference type="STRING" id="3476.A0A2P5BD72"/>
<comment type="caution">
    <text evidence="6">The sequence shown here is derived from an EMBL/GenBank/DDBJ whole genome shotgun (WGS) entry which is preliminary data.</text>
</comment>
<dbReference type="PROSITE" id="PS51892">
    <property type="entry name" value="SUBTILASE"/>
    <property type="match status" value="1"/>
</dbReference>
<gene>
    <name evidence="6" type="ORF">PanWU01x14_250170</name>
</gene>
<dbReference type="InterPro" id="IPR045051">
    <property type="entry name" value="SBT"/>
</dbReference>
<comment type="subcellular location">
    <subcellularLocation>
        <location evidence="1">Secreted</location>
    </subcellularLocation>
</comment>
<keyword evidence="7" id="KW-1185">Reference proteome</keyword>
<comment type="similarity">
    <text evidence="2 4">Belongs to the peptidase S8 family.</text>
</comment>
<accession>A0A2P5BD72</accession>
<organism evidence="6 7">
    <name type="scientific">Parasponia andersonii</name>
    <name type="common">Sponia andersonii</name>
    <dbReference type="NCBI Taxonomy" id="3476"/>
    <lineage>
        <taxon>Eukaryota</taxon>
        <taxon>Viridiplantae</taxon>
        <taxon>Streptophyta</taxon>
        <taxon>Embryophyta</taxon>
        <taxon>Tracheophyta</taxon>
        <taxon>Spermatophyta</taxon>
        <taxon>Magnoliopsida</taxon>
        <taxon>eudicotyledons</taxon>
        <taxon>Gunneridae</taxon>
        <taxon>Pentapetalae</taxon>
        <taxon>rosids</taxon>
        <taxon>fabids</taxon>
        <taxon>Rosales</taxon>
        <taxon>Cannabaceae</taxon>
        <taxon>Parasponia</taxon>
    </lineage>
</organism>
<evidence type="ECO:0000259" key="5">
    <source>
        <dbReference type="Pfam" id="PF00082"/>
    </source>
</evidence>
<evidence type="ECO:0000313" key="6">
    <source>
        <dbReference type="EMBL" id="PON46721.1"/>
    </source>
</evidence>
<dbReference type="EMBL" id="JXTB01000307">
    <property type="protein sequence ID" value="PON46721.1"/>
    <property type="molecule type" value="Genomic_DNA"/>
</dbReference>
<dbReference type="SUPFAM" id="SSF52743">
    <property type="entry name" value="Subtilisin-like"/>
    <property type="match status" value="1"/>
</dbReference>
<dbReference type="AlphaFoldDB" id="A0A2P5BD72"/>
<dbReference type="InterPro" id="IPR036852">
    <property type="entry name" value="Peptidase_S8/S53_dom_sf"/>
</dbReference>
<evidence type="ECO:0000313" key="7">
    <source>
        <dbReference type="Proteomes" id="UP000237105"/>
    </source>
</evidence>
<evidence type="ECO:0000256" key="2">
    <source>
        <dbReference type="ARBA" id="ARBA00011073"/>
    </source>
</evidence>
<evidence type="ECO:0000256" key="4">
    <source>
        <dbReference type="PROSITE-ProRule" id="PRU01240"/>
    </source>
</evidence>
<proteinExistence type="inferred from homology"/>
<evidence type="ECO:0000256" key="1">
    <source>
        <dbReference type="ARBA" id="ARBA00004613"/>
    </source>
</evidence>
<dbReference type="Proteomes" id="UP000237105">
    <property type="component" value="Unassembled WGS sequence"/>
</dbReference>
<dbReference type="Gene3D" id="3.40.50.200">
    <property type="entry name" value="Peptidase S8/S53 domain"/>
    <property type="match status" value="1"/>
</dbReference>
<reference evidence="7" key="1">
    <citation type="submission" date="2016-06" db="EMBL/GenBank/DDBJ databases">
        <title>Parallel loss of symbiosis genes in relatives of nitrogen-fixing non-legume Parasponia.</title>
        <authorList>
            <person name="Van Velzen R."/>
            <person name="Holmer R."/>
            <person name="Bu F."/>
            <person name="Rutten L."/>
            <person name="Van Zeijl A."/>
            <person name="Liu W."/>
            <person name="Santuari L."/>
            <person name="Cao Q."/>
            <person name="Sharma T."/>
            <person name="Shen D."/>
            <person name="Roswanjaya Y."/>
            <person name="Wardhani T."/>
            <person name="Kalhor M.S."/>
            <person name="Jansen J."/>
            <person name="Van den Hoogen J."/>
            <person name="Gungor B."/>
            <person name="Hartog M."/>
            <person name="Hontelez J."/>
            <person name="Verver J."/>
            <person name="Yang W.-C."/>
            <person name="Schijlen E."/>
            <person name="Repin R."/>
            <person name="Schilthuizen M."/>
            <person name="Schranz E."/>
            <person name="Heidstra R."/>
            <person name="Miyata K."/>
            <person name="Fedorova E."/>
            <person name="Kohlen W."/>
            <person name="Bisseling T."/>
            <person name="Smit S."/>
            <person name="Geurts R."/>
        </authorList>
    </citation>
    <scope>NUCLEOTIDE SEQUENCE [LARGE SCALE GENOMIC DNA]</scope>
    <source>
        <strain evidence="7">cv. WU1-14</strain>
    </source>
</reference>
<dbReference type="InterPro" id="IPR000209">
    <property type="entry name" value="Peptidase_S8/S53_dom"/>
</dbReference>
<evidence type="ECO:0000256" key="3">
    <source>
        <dbReference type="ARBA" id="ARBA00022729"/>
    </source>
</evidence>
<dbReference type="PROSITE" id="PS00137">
    <property type="entry name" value="SUBTILASE_HIS"/>
    <property type="match status" value="1"/>
</dbReference>
<dbReference type="InterPro" id="IPR022398">
    <property type="entry name" value="Peptidase_S8_His-AS"/>
</dbReference>
<dbReference type="GO" id="GO:0004252">
    <property type="term" value="F:serine-type endopeptidase activity"/>
    <property type="evidence" value="ECO:0007669"/>
    <property type="project" value="InterPro"/>
</dbReference>
<dbReference type="GO" id="GO:0006508">
    <property type="term" value="P:proteolysis"/>
    <property type="evidence" value="ECO:0007669"/>
    <property type="project" value="InterPro"/>
</dbReference>
<dbReference type="GO" id="GO:0005576">
    <property type="term" value="C:extracellular region"/>
    <property type="evidence" value="ECO:0007669"/>
    <property type="project" value="UniProtKB-SubCell"/>
</dbReference>
<name>A0A2P5BD72_PARAD</name>
<keyword evidence="3" id="KW-0732">Signal</keyword>